<feature type="domain" description="Sulfatase N-terminal" evidence="1">
    <location>
        <begin position="3"/>
        <end position="333"/>
    </location>
</feature>
<dbReference type="InterPro" id="IPR000917">
    <property type="entry name" value="Sulfatase_N"/>
</dbReference>
<gene>
    <name evidence="2" type="ORF">ABGF40_06790</name>
</gene>
<dbReference type="InterPro" id="IPR052701">
    <property type="entry name" value="GAG_Ulvan_Degrading_Sulfatases"/>
</dbReference>
<dbReference type="InterPro" id="IPR017850">
    <property type="entry name" value="Alkaline_phosphatase_core_sf"/>
</dbReference>
<evidence type="ECO:0000313" key="3">
    <source>
        <dbReference type="Proteomes" id="UP001629536"/>
    </source>
</evidence>
<evidence type="ECO:0000259" key="1">
    <source>
        <dbReference type="Pfam" id="PF00884"/>
    </source>
</evidence>
<organism evidence="2 3">
    <name type="scientific">Helcococcus bovis</name>
    <dbReference type="NCBI Taxonomy" id="3153252"/>
    <lineage>
        <taxon>Bacteria</taxon>
        <taxon>Bacillati</taxon>
        <taxon>Bacillota</taxon>
        <taxon>Tissierellia</taxon>
        <taxon>Tissierellales</taxon>
        <taxon>Peptoniphilaceae</taxon>
        <taxon>Helcococcus</taxon>
    </lineage>
</organism>
<dbReference type="PANTHER" id="PTHR43751:SF3">
    <property type="entry name" value="SULFATASE N-TERMINAL DOMAIN-CONTAINING PROTEIN"/>
    <property type="match status" value="1"/>
</dbReference>
<dbReference type="RefSeq" id="WP_408105135.1">
    <property type="nucleotide sequence ID" value="NZ_JBFNFH010000017.1"/>
</dbReference>
<comment type="caution">
    <text evidence="2">The sequence shown here is derived from an EMBL/GenBank/DDBJ whole genome shotgun (WGS) entry which is preliminary data.</text>
</comment>
<keyword evidence="3" id="KW-1185">Reference proteome</keyword>
<dbReference type="Proteomes" id="UP001629536">
    <property type="component" value="Unassembled WGS sequence"/>
</dbReference>
<sequence>MKPNILLYFSDQQRSDTIGAYGQPLDITPNLDKLAYDGVLFEQAYTAQPVCGPCRAIFQSGQWPTTTGCFRNNIMLPTNIKTLANYMEEAGYENAYVGKWHLASSGDLAGNHTINNETTAIPKKYRGGYNGFWRVADTLEKTSHGYDGYVFDENNNKIEFKGYRVDKIVDFGLEFLDKYNKEKPFFLTISMIEPHHQNDHNHHEGPKGSKERWKNFELPHDLKVLGGNSKKEYPDYLGACKSIDDNLGRILEKLKEIGELENTVIIFISDHGSHFYTRNQNNPYGIDDYKRSAHASASKVPLIFYGPGFKGGKRIRQIVSTSSLTKTIISIAGNNADELIGEDLTIFGKEDEENIKRDNLAFIQISESKVGRAIRTPEFLYAVKSPDTNFQDNMDSDIYVDDFLYDLKLDPFELNNIVFNPKYEKDKLNLRKLLIKEIEKAENKTPKIY</sequence>
<dbReference type="SUPFAM" id="SSF53649">
    <property type="entry name" value="Alkaline phosphatase-like"/>
    <property type="match status" value="1"/>
</dbReference>
<dbReference type="Gene3D" id="3.40.720.10">
    <property type="entry name" value="Alkaline Phosphatase, subunit A"/>
    <property type="match status" value="1"/>
</dbReference>
<protein>
    <submittedName>
        <fullName evidence="2">Sulfatase-like hydrolase/transferase</fullName>
    </submittedName>
</protein>
<proteinExistence type="predicted"/>
<dbReference type="Pfam" id="PF00884">
    <property type="entry name" value="Sulfatase"/>
    <property type="match status" value="1"/>
</dbReference>
<name>A0ABW9F7F5_9FIRM</name>
<dbReference type="PANTHER" id="PTHR43751">
    <property type="entry name" value="SULFATASE"/>
    <property type="match status" value="1"/>
</dbReference>
<accession>A0ABW9F7F5</accession>
<reference evidence="2 3" key="1">
    <citation type="journal article" date="2024" name="Front. Microbiol.">
        <title>Pangenomic and biochemical analyses of Helcococcus ovis reveal widespread tetracycline resistance and a novel bacterial species, Helcococcus bovis.</title>
        <authorList>
            <person name="Cunha F."/>
            <person name="Zhai Y."/>
            <person name="Casaro S."/>
            <person name="Jones K.L."/>
            <person name="Hernandez M."/>
            <person name="Bisinotto R.S."/>
            <person name="Kariyawasam S."/>
            <person name="Brown M.B."/>
            <person name="Phillips A."/>
            <person name="Jeong K.C."/>
            <person name="Galvao K.N."/>
        </authorList>
    </citation>
    <scope>NUCLEOTIDE SEQUENCE [LARGE SCALE GENOMIC DNA]</scope>
    <source>
        <strain evidence="2 3">KG197</strain>
    </source>
</reference>
<dbReference type="EMBL" id="JBFNFH010000017">
    <property type="protein sequence ID" value="MFM1525382.1"/>
    <property type="molecule type" value="Genomic_DNA"/>
</dbReference>
<evidence type="ECO:0000313" key="2">
    <source>
        <dbReference type="EMBL" id="MFM1525382.1"/>
    </source>
</evidence>